<name>A0A1I7X510_HETBA</name>
<keyword evidence="2" id="KW-1185">Reference proteome</keyword>
<sequence length="263" mass="28276">MYVLGAGQHMHLYSRPSPEAVLDGEDIMGRQEIQSNGWVNNQYGVWIRIAGTQKYLLAENSVGRSSIHSQSYSTNGNDDEEGSPPSKQSIGYGYNSSGKFITGWSGDCGSGGRANSTWYLLCSTCRTQYLRKTPAGHRQASSTATSGWTINLFPAQTPSPPAMGRSGLLGKGRSMFRVGHASDPGPKGLPLMSPPSASIGPTSSLGQYRTHQSIHEGTGDTQEVLQSPSAALRTLITHSTPNTSAMLKRPVLAFVVEHHNLKR</sequence>
<dbReference type="Proteomes" id="UP000095283">
    <property type="component" value="Unplaced"/>
</dbReference>
<dbReference type="AlphaFoldDB" id="A0A1I7X510"/>
<protein>
    <submittedName>
        <fullName evidence="3">Fibrinogen C-terminal domain-containing protein</fullName>
    </submittedName>
</protein>
<evidence type="ECO:0000256" key="1">
    <source>
        <dbReference type="SAM" id="MobiDB-lite"/>
    </source>
</evidence>
<dbReference type="PANTHER" id="PTHR45943">
    <property type="entry name" value="E3 UBIQUITIN-PROTEIN LIGASE MYCBP2"/>
    <property type="match status" value="1"/>
</dbReference>
<proteinExistence type="predicted"/>
<reference evidence="3" key="1">
    <citation type="submission" date="2016-11" db="UniProtKB">
        <authorList>
            <consortium name="WormBaseParasite"/>
        </authorList>
    </citation>
    <scope>IDENTIFICATION</scope>
</reference>
<feature type="compositionally biased region" description="Polar residues" evidence="1">
    <location>
        <begin position="67"/>
        <end position="76"/>
    </location>
</feature>
<evidence type="ECO:0000313" key="2">
    <source>
        <dbReference type="Proteomes" id="UP000095283"/>
    </source>
</evidence>
<dbReference type="GO" id="GO:0005634">
    <property type="term" value="C:nucleus"/>
    <property type="evidence" value="ECO:0007669"/>
    <property type="project" value="TreeGrafter"/>
</dbReference>
<dbReference type="PANTHER" id="PTHR45943:SF1">
    <property type="entry name" value="E3 UBIQUITIN-PROTEIN LIGASE MYCBP2"/>
    <property type="match status" value="1"/>
</dbReference>
<evidence type="ECO:0000313" key="3">
    <source>
        <dbReference type="WBParaSite" id="Hba_12638"/>
    </source>
</evidence>
<organism evidence="2 3">
    <name type="scientific">Heterorhabditis bacteriophora</name>
    <name type="common">Entomopathogenic nematode worm</name>
    <dbReference type="NCBI Taxonomy" id="37862"/>
    <lineage>
        <taxon>Eukaryota</taxon>
        <taxon>Metazoa</taxon>
        <taxon>Ecdysozoa</taxon>
        <taxon>Nematoda</taxon>
        <taxon>Chromadorea</taxon>
        <taxon>Rhabditida</taxon>
        <taxon>Rhabditina</taxon>
        <taxon>Rhabditomorpha</taxon>
        <taxon>Strongyloidea</taxon>
        <taxon>Heterorhabditidae</taxon>
        <taxon>Heterorhabditis</taxon>
    </lineage>
</organism>
<dbReference type="WBParaSite" id="Hba_12638">
    <property type="protein sequence ID" value="Hba_12638"/>
    <property type="gene ID" value="Hba_12638"/>
</dbReference>
<feature type="region of interest" description="Disordered" evidence="1">
    <location>
        <begin position="67"/>
        <end position="89"/>
    </location>
</feature>
<dbReference type="GO" id="GO:0061630">
    <property type="term" value="F:ubiquitin protein ligase activity"/>
    <property type="evidence" value="ECO:0007669"/>
    <property type="project" value="TreeGrafter"/>
</dbReference>
<dbReference type="GO" id="GO:0007411">
    <property type="term" value="P:axon guidance"/>
    <property type="evidence" value="ECO:0007669"/>
    <property type="project" value="TreeGrafter"/>
</dbReference>
<dbReference type="GO" id="GO:0005886">
    <property type="term" value="C:plasma membrane"/>
    <property type="evidence" value="ECO:0007669"/>
    <property type="project" value="TreeGrafter"/>
</dbReference>
<dbReference type="GO" id="GO:0008582">
    <property type="term" value="P:regulation of synaptic assembly at neuromuscular junction"/>
    <property type="evidence" value="ECO:0007669"/>
    <property type="project" value="TreeGrafter"/>
</dbReference>
<accession>A0A1I7X510</accession>